<dbReference type="Pfam" id="PF00583">
    <property type="entry name" value="Acetyltransf_1"/>
    <property type="match status" value="1"/>
</dbReference>
<proteinExistence type="predicted"/>
<dbReference type="eggNOG" id="COG1247">
    <property type="taxonomic scope" value="Bacteria"/>
</dbReference>
<evidence type="ECO:0000313" key="2">
    <source>
        <dbReference type="EMBL" id="ACB94022.1"/>
    </source>
</evidence>
<dbReference type="CDD" id="cd04301">
    <property type="entry name" value="NAT_SF"/>
    <property type="match status" value="1"/>
</dbReference>
<accession>B2IDC0</accession>
<dbReference type="GO" id="GO:0016747">
    <property type="term" value="F:acyltransferase activity, transferring groups other than amino-acyl groups"/>
    <property type="evidence" value="ECO:0007669"/>
    <property type="project" value="InterPro"/>
</dbReference>
<dbReference type="AlphaFoldDB" id="B2IDC0"/>
<reference evidence="2 3" key="2">
    <citation type="journal article" date="2010" name="J. Bacteriol.">
        <title>Complete genome sequence of Beijerinckia indica subsp. indica.</title>
        <authorList>
            <person name="Tamas I."/>
            <person name="Dedysh S.N."/>
            <person name="Liesack W."/>
            <person name="Stott M.B."/>
            <person name="Alam M."/>
            <person name="Murrell J.C."/>
            <person name="Dunfield P.F."/>
        </authorList>
    </citation>
    <scope>NUCLEOTIDE SEQUENCE [LARGE SCALE GENOMIC DNA]</scope>
    <source>
        <strain evidence="3">ATCC 9039 / DSM 1715 / NCIMB 8712</strain>
    </source>
</reference>
<dbReference type="SUPFAM" id="SSF55729">
    <property type="entry name" value="Acyl-CoA N-acyltransferases (Nat)"/>
    <property type="match status" value="1"/>
</dbReference>
<dbReference type="Proteomes" id="UP000001695">
    <property type="component" value="Chromosome"/>
</dbReference>
<dbReference type="KEGG" id="bid:Bind_0368"/>
<gene>
    <name evidence="2" type="ordered locus">Bind_0368</name>
</gene>
<dbReference type="Gene3D" id="3.40.630.30">
    <property type="match status" value="1"/>
</dbReference>
<keyword evidence="2" id="KW-0808">Transferase</keyword>
<organism evidence="2 3">
    <name type="scientific">Beijerinckia indica subsp. indica (strain ATCC 9039 / DSM 1715 / NCIMB 8712)</name>
    <dbReference type="NCBI Taxonomy" id="395963"/>
    <lineage>
        <taxon>Bacteria</taxon>
        <taxon>Pseudomonadati</taxon>
        <taxon>Pseudomonadota</taxon>
        <taxon>Alphaproteobacteria</taxon>
        <taxon>Hyphomicrobiales</taxon>
        <taxon>Beijerinckiaceae</taxon>
        <taxon>Beijerinckia</taxon>
    </lineage>
</organism>
<sequence>MSAIRPQKVVEGNKESSAFREKGLMEAFQEDWVKTMMKALAEGTIRRLWACDMSHFRDHLLRLDPDSRFERFGAFTDDTQINHYVDSCYGPDEIIYGYVVDGEVRGAGELRAMGASFLPEGAAEAAFSVEQGWRRQGVGTNFMKRIVLAARNRRIHTLYLSCLAHNSKMVGLARKFATELTFETDEVTGKLIARTPSTTSLIEELIDNSVGFTEAMFDFQKRILTAAEEARHPSSERHSVTV</sequence>
<dbReference type="InterPro" id="IPR000182">
    <property type="entry name" value="GNAT_dom"/>
</dbReference>
<name>B2IDC0_BEII9</name>
<keyword evidence="3" id="KW-1185">Reference proteome</keyword>
<dbReference type="PROSITE" id="PS51186">
    <property type="entry name" value="GNAT"/>
    <property type="match status" value="1"/>
</dbReference>
<evidence type="ECO:0000259" key="1">
    <source>
        <dbReference type="PROSITE" id="PS51186"/>
    </source>
</evidence>
<reference evidence="3" key="1">
    <citation type="submission" date="2008-03" db="EMBL/GenBank/DDBJ databases">
        <title>Complete sequence of chromosome of Beijerinckia indica subsp. indica ATCC 9039.</title>
        <authorList>
            <consortium name="US DOE Joint Genome Institute"/>
            <person name="Copeland A."/>
            <person name="Lucas S."/>
            <person name="Lapidus A."/>
            <person name="Glavina del Rio T."/>
            <person name="Dalin E."/>
            <person name="Tice H."/>
            <person name="Bruce D."/>
            <person name="Goodwin L."/>
            <person name="Pitluck S."/>
            <person name="LaButti K."/>
            <person name="Schmutz J."/>
            <person name="Larimer F."/>
            <person name="Land M."/>
            <person name="Hauser L."/>
            <person name="Kyrpides N."/>
            <person name="Mikhailova N."/>
            <person name="Dunfield P.F."/>
            <person name="Dedysh S.N."/>
            <person name="Liesack W."/>
            <person name="Saw J.H."/>
            <person name="Alam M."/>
            <person name="Chen Y."/>
            <person name="Murrell J.C."/>
            <person name="Richardson P."/>
        </authorList>
    </citation>
    <scope>NUCLEOTIDE SEQUENCE [LARGE SCALE GENOMIC DNA]</scope>
    <source>
        <strain evidence="3">ATCC 9039 / DSM 1715 / NCIMB 8712</strain>
    </source>
</reference>
<dbReference type="STRING" id="395963.Bind_0368"/>
<protein>
    <submittedName>
        <fullName evidence="2">GCN5-related N-acetyltransferase</fullName>
    </submittedName>
</protein>
<dbReference type="HOGENOM" id="CLU_091349_1_0_5"/>
<dbReference type="RefSeq" id="WP_012383380.1">
    <property type="nucleotide sequence ID" value="NC_010581.1"/>
</dbReference>
<dbReference type="OrthoDB" id="7843527at2"/>
<dbReference type="EMBL" id="CP001016">
    <property type="protein sequence ID" value="ACB94022.1"/>
    <property type="molecule type" value="Genomic_DNA"/>
</dbReference>
<evidence type="ECO:0000313" key="3">
    <source>
        <dbReference type="Proteomes" id="UP000001695"/>
    </source>
</evidence>
<dbReference type="InterPro" id="IPR016181">
    <property type="entry name" value="Acyl_CoA_acyltransferase"/>
</dbReference>
<feature type="domain" description="N-acetyltransferase" evidence="1">
    <location>
        <begin position="43"/>
        <end position="231"/>
    </location>
</feature>